<dbReference type="Pfam" id="PF00646">
    <property type="entry name" value="F-box"/>
    <property type="match status" value="1"/>
</dbReference>
<evidence type="ECO:0000313" key="2">
    <source>
        <dbReference type="EMBL" id="SPD30865.1"/>
    </source>
</evidence>
<reference evidence="2" key="1">
    <citation type="submission" date="2018-02" db="EMBL/GenBank/DDBJ databases">
        <authorList>
            <person name="Cohen D.B."/>
            <person name="Kent A.D."/>
        </authorList>
    </citation>
    <scope>NUCLEOTIDE SEQUENCE</scope>
</reference>
<name>A0A2N9J2M6_FAGSY</name>
<dbReference type="SMART" id="SM00256">
    <property type="entry name" value="FBOX"/>
    <property type="match status" value="1"/>
</dbReference>
<dbReference type="EMBL" id="OIVN01006337">
    <property type="protein sequence ID" value="SPD30865.1"/>
    <property type="molecule type" value="Genomic_DNA"/>
</dbReference>
<dbReference type="PANTHER" id="PTHR44259:SF108">
    <property type="entry name" value="F-BOX PROTEIN SKIP23-LIKE"/>
    <property type="match status" value="1"/>
</dbReference>
<dbReference type="SUPFAM" id="SSF81383">
    <property type="entry name" value="F-box domain"/>
    <property type="match status" value="1"/>
</dbReference>
<feature type="domain" description="F-box" evidence="1">
    <location>
        <begin position="7"/>
        <end position="48"/>
    </location>
</feature>
<dbReference type="AlphaFoldDB" id="A0A2N9J2M6"/>
<dbReference type="InterPro" id="IPR005174">
    <property type="entry name" value="KIB1-4_b-propeller"/>
</dbReference>
<dbReference type="InterPro" id="IPR050942">
    <property type="entry name" value="F-box_BR-signaling"/>
</dbReference>
<organism evidence="2">
    <name type="scientific">Fagus sylvatica</name>
    <name type="common">Beechnut</name>
    <dbReference type="NCBI Taxonomy" id="28930"/>
    <lineage>
        <taxon>Eukaryota</taxon>
        <taxon>Viridiplantae</taxon>
        <taxon>Streptophyta</taxon>
        <taxon>Embryophyta</taxon>
        <taxon>Tracheophyta</taxon>
        <taxon>Spermatophyta</taxon>
        <taxon>Magnoliopsida</taxon>
        <taxon>eudicotyledons</taxon>
        <taxon>Gunneridae</taxon>
        <taxon>Pentapetalae</taxon>
        <taxon>rosids</taxon>
        <taxon>fabids</taxon>
        <taxon>Fagales</taxon>
        <taxon>Fagaceae</taxon>
        <taxon>Fagus</taxon>
    </lineage>
</organism>
<dbReference type="PANTHER" id="PTHR44259">
    <property type="entry name" value="OS07G0183000 PROTEIN-RELATED"/>
    <property type="match status" value="1"/>
</dbReference>
<dbReference type="InterPro" id="IPR036047">
    <property type="entry name" value="F-box-like_dom_sf"/>
</dbReference>
<accession>A0A2N9J2M6</accession>
<dbReference type="InterPro" id="IPR001810">
    <property type="entry name" value="F-box_dom"/>
</dbReference>
<dbReference type="Pfam" id="PF03478">
    <property type="entry name" value="Beta-prop_KIB1-4"/>
    <property type="match status" value="1"/>
</dbReference>
<dbReference type="Gene3D" id="1.20.1280.50">
    <property type="match status" value="1"/>
</dbReference>
<protein>
    <recommendedName>
        <fullName evidence="1">F-box domain-containing protein</fullName>
    </recommendedName>
</protein>
<proteinExistence type="predicted"/>
<sequence>MVDWSTIPPDLWFEIAKRLSSYEDFAAVSGVCKSWRMASTRENFKSPSLVPWLTLADHKNSEGKILHEFFSISRSQVHKIILPEAEGKWCLTSQGWLMILQRNPLDINLVHPLTCVHISLPSLDRDFIALVIPERGHYLAFCKLGDMVWTTINTQFGFDDAIFHKGQVYAVDFRGSILVCDIEGPNPIGTETLSMRQVILYRQRTRWQFYLVESVGHLLVVLQKREEQQDCNNYRTTKFQVFEVNLSNGEWEEVMSLGNRALFLGRNSSFSIEASEKSGCKANSIYFTYDCLECKLVTPDGKGKDMGVYNLEDGSLKEHYIVGGSHSITISPMWVEPSFYSKFVE</sequence>
<gene>
    <name evidence="2" type="ORF">FSB_LOCUS58747</name>
</gene>
<evidence type="ECO:0000259" key="1">
    <source>
        <dbReference type="SMART" id="SM00256"/>
    </source>
</evidence>